<evidence type="ECO:0000259" key="8">
    <source>
        <dbReference type="Pfam" id="PF08281"/>
    </source>
</evidence>
<dbReference type="SUPFAM" id="SSF88946">
    <property type="entry name" value="Sigma2 domain of RNA polymerase sigma factors"/>
    <property type="match status" value="1"/>
</dbReference>
<protein>
    <submittedName>
        <fullName evidence="9">RNA polymerase sigma factor</fullName>
    </submittedName>
</protein>
<dbReference type="AlphaFoldDB" id="A0A8I0K0S2"/>
<keyword evidence="5" id="KW-0804">Transcription</keyword>
<dbReference type="InterPro" id="IPR039425">
    <property type="entry name" value="RNA_pol_sigma-70-like"/>
</dbReference>
<dbReference type="PANTHER" id="PTHR43133:SF8">
    <property type="entry name" value="RNA POLYMERASE SIGMA FACTOR HI_1459-RELATED"/>
    <property type="match status" value="1"/>
</dbReference>
<dbReference type="InterPro" id="IPR013324">
    <property type="entry name" value="RNA_pol_sigma_r3/r4-like"/>
</dbReference>
<evidence type="ECO:0000256" key="2">
    <source>
        <dbReference type="ARBA" id="ARBA00023015"/>
    </source>
</evidence>
<dbReference type="InterPro" id="IPR013325">
    <property type="entry name" value="RNA_pol_sigma_r2"/>
</dbReference>
<evidence type="ECO:0000313" key="9">
    <source>
        <dbReference type="EMBL" id="MBC9226118.1"/>
    </source>
</evidence>
<dbReference type="NCBIfam" id="TIGR02937">
    <property type="entry name" value="sigma70-ECF"/>
    <property type="match status" value="1"/>
</dbReference>
<dbReference type="Proteomes" id="UP000620591">
    <property type="component" value="Unassembled WGS sequence"/>
</dbReference>
<evidence type="ECO:0000256" key="1">
    <source>
        <dbReference type="ARBA" id="ARBA00010641"/>
    </source>
</evidence>
<dbReference type="EMBL" id="JACTVM010000002">
    <property type="protein sequence ID" value="MBC9226118.1"/>
    <property type="molecule type" value="Genomic_DNA"/>
</dbReference>
<evidence type="ECO:0000256" key="5">
    <source>
        <dbReference type="ARBA" id="ARBA00023163"/>
    </source>
</evidence>
<keyword evidence="2" id="KW-0805">Transcription regulation</keyword>
<dbReference type="CDD" id="cd06171">
    <property type="entry name" value="Sigma70_r4"/>
    <property type="match status" value="1"/>
</dbReference>
<dbReference type="GO" id="GO:0003677">
    <property type="term" value="F:DNA binding"/>
    <property type="evidence" value="ECO:0007669"/>
    <property type="project" value="UniProtKB-KW"/>
</dbReference>
<dbReference type="InterPro" id="IPR036388">
    <property type="entry name" value="WH-like_DNA-bd_sf"/>
</dbReference>
<dbReference type="Pfam" id="PF04542">
    <property type="entry name" value="Sigma70_r2"/>
    <property type="match status" value="1"/>
</dbReference>
<organism evidence="9 10">
    <name type="scientific">Aeromicrobium senzhongii</name>
    <dbReference type="NCBI Taxonomy" id="2663859"/>
    <lineage>
        <taxon>Bacteria</taxon>
        <taxon>Bacillati</taxon>
        <taxon>Actinomycetota</taxon>
        <taxon>Actinomycetes</taxon>
        <taxon>Propionibacteriales</taxon>
        <taxon>Nocardioidaceae</taxon>
        <taxon>Aeromicrobium</taxon>
    </lineage>
</organism>
<feature type="region of interest" description="Disordered" evidence="6">
    <location>
        <begin position="165"/>
        <end position="192"/>
    </location>
</feature>
<accession>A0A8I0K0S2</accession>
<feature type="domain" description="RNA polymerase sigma factor 70 region 4 type 2" evidence="8">
    <location>
        <begin position="115"/>
        <end position="166"/>
    </location>
</feature>
<gene>
    <name evidence="9" type="ORF">IBG24_07315</name>
</gene>
<keyword evidence="3" id="KW-0731">Sigma factor</keyword>
<feature type="domain" description="RNA polymerase sigma-70 region 2" evidence="7">
    <location>
        <begin position="33"/>
        <end position="85"/>
    </location>
</feature>
<evidence type="ECO:0000313" key="10">
    <source>
        <dbReference type="Proteomes" id="UP000620591"/>
    </source>
</evidence>
<dbReference type="InterPro" id="IPR014284">
    <property type="entry name" value="RNA_pol_sigma-70_dom"/>
</dbReference>
<evidence type="ECO:0000259" key="7">
    <source>
        <dbReference type="Pfam" id="PF04542"/>
    </source>
</evidence>
<dbReference type="Pfam" id="PF08281">
    <property type="entry name" value="Sigma70_r4_2"/>
    <property type="match status" value="1"/>
</dbReference>
<dbReference type="Gene3D" id="1.10.1740.10">
    <property type="match status" value="1"/>
</dbReference>
<dbReference type="SUPFAM" id="SSF88659">
    <property type="entry name" value="Sigma3 and sigma4 domains of RNA polymerase sigma factors"/>
    <property type="match status" value="1"/>
</dbReference>
<evidence type="ECO:0000256" key="4">
    <source>
        <dbReference type="ARBA" id="ARBA00023125"/>
    </source>
</evidence>
<dbReference type="Gene3D" id="1.10.10.10">
    <property type="entry name" value="Winged helix-like DNA-binding domain superfamily/Winged helix DNA-binding domain"/>
    <property type="match status" value="1"/>
</dbReference>
<comment type="similarity">
    <text evidence="1">Belongs to the sigma-70 factor family. ECF subfamily.</text>
</comment>
<name>A0A8I0K0S2_9ACTN</name>
<dbReference type="InterPro" id="IPR007627">
    <property type="entry name" value="RNA_pol_sigma70_r2"/>
</dbReference>
<comment type="caution">
    <text evidence="9">The sequence shown here is derived from an EMBL/GenBank/DDBJ whole genome shotgun (WGS) entry which is preliminary data.</text>
</comment>
<evidence type="ECO:0000256" key="6">
    <source>
        <dbReference type="SAM" id="MobiDB-lite"/>
    </source>
</evidence>
<reference evidence="10" key="1">
    <citation type="submission" date="2022-11" db="EMBL/GenBank/DDBJ databases">
        <title>Novel species in genus Aeromicrobium.</title>
        <authorList>
            <person name="Zhang G."/>
        </authorList>
    </citation>
    <scope>NUCLEOTIDE SEQUENCE [LARGE SCALE GENOMIC DNA]</scope>
    <source>
        <strain evidence="10">zg-636</strain>
    </source>
</reference>
<proteinExistence type="inferred from homology"/>
<keyword evidence="4" id="KW-0238">DNA-binding</keyword>
<evidence type="ECO:0000256" key="3">
    <source>
        <dbReference type="ARBA" id="ARBA00023082"/>
    </source>
</evidence>
<sequence length="192" mass="21643">MNIVPQDQSAEEAERFGASLWELRVPIHAYLARRSPTDADDLLVDVWVAAYTSRHTFDAARGDVRPWLFGVARNVLRAHLRRSRRPATPFRQRDTSGQDWEAVDERLDALSVAPELRAALAQVPPAEREVLLLVAWEGLSPTEAASVLGLRQGTARSRLHRARERLREAMSERSTDDRTSEGKKGTGREGRR</sequence>
<dbReference type="GO" id="GO:0006352">
    <property type="term" value="P:DNA-templated transcription initiation"/>
    <property type="evidence" value="ECO:0007669"/>
    <property type="project" value="InterPro"/>
</dbReference>
<dbReference type="GO" id="GO:0016987">
    <property type="term" value="F:sigma factor activity"/>
    <property type="evidence" value="ECO:0007669"/>
    <property type="project" value="UniProtKB-KW"/>
</dbReference>
<dbReference type="InterPro" id="IPR013249">
    <property type="entry name" value="RNA_pol_sigma70_r4_t2"/>
</dbReference>
<dbReference type="PANTHER" id="PTHR43133">
    <property type="entry name" value="RNA POLYMERASE ECF-TYPE SIGMA FACTO"/>
    <property type="match status" value="1"/>
</dbReference>